<organism evidence="4 5">
    <name type="scientific">Bacillus zhangzhouensis</name>
    <dbReference type="NCBI Taxonomy" id="1178540"/>
    <lineage>
        <taxon>Bacteria</taxon>
        <taxon>Bacillati</taxon>
        <taxon>Bacillota</taxon>
        <taxon>Bacilli</taxon>
        <taxon>Bacillales</taxon>
        <taxon>Bacillaceae</taxon>
        <taxon>Bacillus</taxon>
    </lineage>
</organism>
<sequence length="392" mass="43495">MLKEKIQELRSEITKRQTAINTKIKEAHQRAEEDKLEEAKTIKDEITSLKAEIETMTEKLKELEELAGMKAEEITEAGQAGTDEQRSLPLVTPHVRLDKGIEEQRRSFETFLRTRGEVRDGLTTEGAAAIIPIEVITTPQKTPEDIVDLVEFVNKVNVTAPSGSYPVLENTETELVSVAELEKNPDLANPKFNNIEWKVETYRGQLAISQESIDDAGVDLTALVADHLQQVKRNTRNTKIAGVLKTFTAKTVTGTDDIKKILNVDLKQAYARNVLSTSSAFQFLDTLKDKNGQYILQSNISSPSGKTLFGSPIKVVDDTLLGKKVGDMNMFIGDLKRAAFFANRVDVVAKWVENAVYGQVLSLAIRFDVKQADKNAGFYVTIKPPVETGATE</sequence>
<dbReference type="NCBIfam" id="TIGR01554">
    <property type="entry name" value="major_cap_HK97"/>
    <property type="match status" value="1"/>
</dbReference>
<dbReference type="OrthoDB" id="85826at2"/>
<dbReference type="eggNOG" id="COG4653">
    <property type="taxonomic scope" value="Bacteria"/>
</dbReference>
<dbReference type="SUPFAM" id="SSF56563">
    <property type="entry name" value="Major capsid protein gp5"/>
    <property type="match status" value="1"/>
</dbReference>
<evidence type="ECO:0000313" key="4">
    <source>
        <dbReference type="EMBL" id="KEP24973.1"/>
    </source>
</evidence>
<dbReference type="Proteomes" id="UP000028091">
    <property type="component" value="Unassembled WGS sequence"/>
</dbReference>
<feature type="coiled-coil region" evidence="2">
    <location>
        <begin position="32"/>
        <end position="73"/>
    </location>
</feature>
<dbReference type="InterPro" id="IPR054612">
    <property type="entry name" value="Phage_capsid-like_C"/>
</dbReference>
<name>A0A081L6U7_9BACI</name>
<dbReference type="Pfam" id="PF05065">
    <property type="entry name" value="Phage_capsid"/>
    <property type="match status" value="1"/>
</dbReference>
<proteinExistence type="predicted"/>
<accession>A0A081L6U7</accession>
<comment type="caution">
    <text evidence="4">The sequence shown here is derived from an EMBL/GenBank/DDBJ whole genome shotgun (WGS) entry which is preliminary data.</text>
</comment>
<keyword evidence="2" id="KW-0175">Coiled coil</keyword>
<protein>
    <submittedName>
        <fullName evidence="4">Capsid protein</fullName>
    </submittedName>
</protein>
<evidence type="ECO:0000259" key="3">
    <source>
        <dbReference type="Pfam" id="PF05065"/>
    </source>
</evidence>
<reference evidence="4 5" key="1">
    <citation type="submission" date="2012-09" db="EMBL/GenBank/DDBJ databases">
        <title>Genome Sequence of Bacillus sp. DW5-4.</title>
        <authorList>
            <person name="Lai Q."/>
            <person name="Liu Y."/>
            <person name="Shao Z."/>
        </authorList>
    </citation>
    <scope>NUCLEOTIDE SEQUENCE [LARGE SCALE GENOMIC DNA]</scope>
    <source>
        <strain evidence="4 5">DW5-4</strain>
    </source>
</reference>
<keyword evidence="5" id="KW-1185">Reference proteome</keyword>
<dbReference type="AlphaFoldDB" id="A0A081L6U7"/>
<evidence type="ECO:0000313" key="5">
    <source>
        <dbReference type="Proteomes" id="UP000028091"/>
    </source>
</evidence>
<dbReference type="InterPro" id="IPR024455">
    <property type="entry name" value="Phage_capsid"/>
</dbReference>
<evidence type="ECO:0000256" key="2">
    <source>
        <dbReference type="SAM" id="Coils"/>
    </source>
</evidence>
<feature type="domain" description="Phage capsid-like C-terminal" evidence="3">
    <location>
        <begin position="136"/>
        <end position="376"/>
    </location>
</feature>
<gene>
    <name evidence="4" type="ORF">BA70_12790</name>
</gene>
<evidence type="ECO:0000256" key="1">
    <source>
        <dbReference type="ARBA" id="ARBA00004328"/>
    </source>
</evidence>
<comment type="subcellular location">
    <subcellularLocation>
        <location evidence="1">Virion</location>
    </subcellularLocation>
</comment>
<dbReference type="RefSeq" id="WP_034325000.1">
    <property type="nucleotide sequence ID" value="NZ_JOTP01000037.1"/>
</dbReference>
<dbReference type="EMBL" id="JOTP01000037">
    <property type="protein sequence ID" value="KEP24973.1"/>
    <property type="molecule type" value="Genomic_DNA"/>
</dbReference>